<dbReference type="KEGG" id="emt:CPZ25_014510"/>
<protein>
    <submittedName>
        <fullName evidence="2">Metallophosphoesterase</fullName>
    </submittedName>
</protein>
<dbReference type="AlphaFoldDB" id="A0A4P9CA52"/>
<accession>A0A4P9CA52</accession>
<reference evidence="2 3" key="1">
    <citation type="submission" date="2018-05" db="EMBL/GenBank/DDBJ databases">
        <title>Genome comparison of Eubacterium sp.</title>
        <authorList>
            <person name="Feng Y."/>
            <person name="Sanchez-Andrea I."/>
            <person name="Stams A.J.M."/>
            <person name="De Vos W.M."/>
        </authorList>
    </citation>
    <scope>NUCLEOTIDE SEQUENCE [LARGE SCALE GENOMIC DNA]</scope>
    <source>
        <strain evidence="2 3">YI</strain>
    </source>
</reference>
<dbReference type="GO" id="GO:0008758">
    <property type="term" value="F:UDP-2,3-diacylglucosamine hydrolase activity"/>
    <property type="evidence" value="ECO:0007669"/>
    <property type="project" value="TreeGrafter"/>
</dbReference>
<dbReference type="CDD" id="cd07385">
    <property type="entry name" value="MPP_YkuE_C"/>
    <property type="match status" value="1"/>
</dbReference>
<dbReference type="GO" id="GO:0016020">
    <property type="term" value="C:membrane"/>
    <property type="evidence" value="ECO:0007669"/>
    <property type="project" value="GOC"/>
</dbReference>
<feature type="domain" description="Calcineurin-like phosphoesterase" evidence="1">
    <location>
        <begin position="41"/>
        <end position="205"/>
    </location>
</feature>
<name>A0A4P9CA52_EUBML</name>
<dbReference type="InterPro" id="IPR029052">
    <property type="entry name" value="Metallo-depent_PP-like"/>
</dbReference>
<dbReference type="InterPro" id="IPR004843">
    <property type="entry name" value="Calcineurin-like_PHP"/>
</dbReference>
<dbReference type="Proteomes" id="UP000218387">
    <property type="component" value="Chromosome"/>
</dbReference>
<evidence type="ECO:0000259" key="1">
    <source>
        <dbReference type="Pfam" id="PF00149"/>
    </source>
</evidence>
<dbReference type="Pfam" id="PF00149">
    <property type="entry name" value="Metallophos"/>
    <property type="match status" value="1"/>
</dbReference>
<sequence>MKKTIMTALAGVGLLAAYSILVEPNRLAVKKHAVGSGETRLRVVQLTDIHIGPFYPRRKVARLVRRVNRLSPDVVVFTGDLYDRFIHYRREDAAGPLAELEAPMGKFAVWGNHDCTKMARWYAPVLEQAGFTLLENEAVCLPAGEGRTLAIGGVDDLLYGEPDVRQTVRGTAGGDYRIILMHEPDGADRLKGAGVDLILSGHTHGGQIRLPLLPTVPTDLGKKYIRGFYTIDVENSTELYVNKGIGCTQIPARLGAAPEIAVFDIKMT</sequence>
<proteinExistence type="predicted"/>
<dbReference type="InterPro" id="IPR051158">
    <property type="entry name" value="Metallophosphoesterase_sf"/>
</dbReference>
<evidence type="ECO:0000313" key="3">
    <source>
        <dbReference type="Proteomes" id="UP000218387"/>
    </source>
</evidence>
<dbReference type="SUPFAM" id="SSF56300">
    <property type="entry name" value="Metallo-dependent phosphatases"/>
    <property type="match status" value="1"/>
</dbReference>
<evidence type="ECO:0000313" key="2">
    <source>
        <dbReference type="EMBL" id="QCT72488.1"/>
    </source>
</evidence>
<dbReference type="PANTHER" id="PTHR31302:SF25">
    <property type="entry name" value="PHOSPHOESTERASE"/>
    <property type="match status" value="1"/>
</dbReference>
<gene>
    <name evidence="2" type="ORF">CPZ25_014510</name>
</gene>
<dbReference type="GO" id="GO:0009245">
    <property type="term" value="P:lipid A biosynthetic process"/>
    <property type="evidence" value="ECO:0007669"/>
    <property type="project" value="TreeGrafter"/>
</dbReference>
<dbReference type="PANTHER" id="PTHR31302">
    <property type="entry name" value="TRANSMEMBRANE PROTEIN WITH METALLOPHOSPHOESTERASE DOMAIN-RELATED"/>
    <property type="match status" value="1"/>
</dbReference>
<dbReference type="EMBL" id="CP029487">
    <property type="protein sequence ID" value="QCT72488.1"/>
    <property type="molecule type" value="Genomic_DNA"/>
</dbReference>
<organism evidence="2 3">
    <name type="scientific">Eubacterium maltosivorans</name>
    <dbReference type="NCBI Taxonomy" id="2041044"/>
    <lineage>
        <taxon>Bacteria</taxon>
        <taxon>Bacillati</taxon>
        <taxon>Bacillota</taxon>
        <taxon>Clostridia</taxon>
        <taxon>Eubacteriales</taxon>
        <taxon>Eubacteriaceae</taxon>
        <taxon>Eubacterium</taxon>
    </lineage>
</organism>
<dbReference type="Gene3D" id="3.60.21.10">
    <property type="match status" value="1"/>
</dbReference>
<keyword evidence="3" id="KW-1185">Reference proteome</keyword>